<gene>
    <name evidence="1" type="ORF">MMF93_28435</name>
</gene>
<dbReference type="EMBL" id="CP093846">
    <property type="protein sequence ID" value="UNS99951.1"/>
    <property type="molecule type" value="Genomic_DNA"/>
</dbReference>
<accession>A0ABY3Y020</accession>
<dbReference type="Proteomes" id="UP001202244">
    <property type="component" value="Chromosome"/>
</dbReference>
<organism evidence="1 2">
    <name type="scientific">Streptomyces tubbatahanensis</name>
    <dbReference type="NCBI Taxonomy" id="2923272"/>
    <lineage>
        <taxon>Bacteria</taxon>
        <taxon>Bacillati</taxon>
        <taxon>Actinomycetota</taxon>
        <taxon>Actinomycetes</taxon>
        <taxon>Kitasatosporales</taxon>
        <taxon>Streptomycetaceae</taxon>
        <taxon>Streptomyces</taxon>
    </lineage>
</organism>
<name>A0ABY3Y020_9ACTN</name>
<evidence type="ECO:0000313" key="2">
    <source>
        <dbReference type="Proteomes" id="UP001202244"/>
    </source>
</evidence>
<proteinExistence type="predicted"/>
<keyword evidence="2" id="KW-1185">Reference proteome</keyword>
<reference evidence="1 2" key="1">
    <citation type="journal article" date="2023" name="Microbiol. Spectr.">
        <title>Synergy between Genome Mining, Metabolomics, and Bioinformatics Uncovers Antibacterial Chlorinated Carbazole Alkaloids and Their Biosynthetic Gene Cluster from Streptomyces tubbatahanensis sp. nov., a Novel Actinomycete Isolated from Sulu Sea, Philippines.</title>
        <authorList>
            <person name="Tenebro C.P."/>
            <person name="Trono D.J.V.L."/>
            <person name="Balida L.A.P."/>
            <person name="Bayog L.K.A."/>
            <person name="Bruna J.R."/>
            <person name="Sabido E.M."/>
            <person name="Caspe D.P.C."/>
            <person name="de Los Santos E.L.C."/>
            <person name="Saludes J.P."/>
            <person name="Dalisay D.S."/>
        </authorList>
    </citation>
    <scope>NUCLEOTIDE SEQUENCE [LARGE SCALE GENOMIC DNA]</scope>
    <source>
        <strain evidence="1 2">DSD3025</strain>
    </source>
</reference>
<evidence type="ECO:0000313" key="1">
    <source>
        <dbReference type="EMBL" id="UNS99951.1"/>
    </source>
</evidence>
<dbReference type="Pfam" id="PF24585">
    <property type="entry name" value="YunG"/>
    <property type="match status" value="1"/>
</dbReference>
<protein>
    <submittedName>
        <fullName evidence="1">Uncharacterized protein</fullName>
    </submittedName>
</protein>
<dbReference type="RefSeq" id="WP_242755950.1">
    <property type="nucleotide sequence ID" value="NZ_CP093846.1"/>
</dbReference>
<dbReference type="InterPro" id="IPR056238">
    <property type="entry name" value="YunG-like"/>
</dbReference>
<sequence>MTTWNLLDLDEALRASWAADTASPDDQENWQPENPAWGHCDITALVVHDIFGGALVVGEVYLADGGRRGYHWWNRLPSGAELDLTREQFRDGQTVTAARVVERPPGPLRRWDEYLLLRKRVIGRLGALPEPTVPFRSC</sequence>